<organism evidence="1 2">
    <name type="scientific">Pararge aegeria aegeria</name>
    <dbReference type="NCBI Taxonomy" id="348720"/>
    <lineage>
        <taxon>Eukaryota</taxon>
        <taxon>Metazoa</taxon>
        <taxon>Ecdysozoa</taxon>
        <taxon>Arthropoda</taxon>
        <taxon>Hexapoda</taxon>
        <taxon>Insecta</taxon>
        <taxon>Pterygota</taxon>
        <taxon>Neoptera</taxon>
        <taxon>Endopterygota</taxon>
        <taxon>Lepidoptera</taxon>
        <taxon>Glossata</taxon>
        <taxon>Ditrysia</taxon>
        <taxon>Papilionoidea</taxon>
        <taxon>Nymphalidae</taxon>
        <taxon>Satyrinae</taxon>
        <taxon>Satyrini</taxon>
        <taxon>Parargina</taxon>
        <taxon>Pararge</taxon>
    </lineage>
</organism>
<dbReference type="OrthoDB" id="407509at2759"/>
<accession>A0A8S4QY51</accession>
<dbReference type="Proteomes" id="UP000838756">
    <property type="component" value="Unassembled WGS sequence"/>
</dbReference>
<evidence type="ECO:0000313" key="1">
    <source>
        <dbReference type="EMBL" id="CAH2218000.1"/>
    </source>
</evidence>
<dbReference type="EMBL" id="CAKXAJ010018915">
    <property type="protein sequence ID" value="CAH2218000.1"/>
    <property type="molecule type" value="Genomic_DNA"/>
</dbReference>
<name>A0A8S4QY51_9NEOP</name>
<gene>
    <name evidence="1" type="primary">jg21851</name>
    <name evidence="1" type="ORF">PAEG_LOCUS5875</name>
</gene>
<keyword evidence="2" id="KW-1185">Reference proteome</keyword>
<comment type="caution">
    <text evidence="1">The sequence shown here is derived from an EMBL/GenBank/DDBJ whole genome shotgun (WGS) entry which is preliminary data.</text>
</comment>
<sequence length="132" mass="15061">MDIRVLRCWNGDRTGKRSVTRPPTRWTEDIRRVAGSRLRQAAQDRVLWNSLQKTYVQQWASIGWNDDDRHPDTKKHYCPSHKHIPAVGIEPTADDEAGSRIAAHCVNRPSIKKYIASASGVHRGYAQGMQMI</sequence>
<protein>
    <submittedName>
        <fullName evidence="1">Jg21851 protein</fullName>
    </submittedName>
</protein>
<proteinExistence type="predicted"/>
<evidence type="ECO:0000313" key="2">
    <source>
        <dbReference type="Proteomes" id="UP000838756"/>
    </source>
</evidence>
<dbReference type="AlphaFoldDB" id="A0A8S4QY51"/>
<reference evidence="1" key="1">
    <citation type="submission" date="2022-03" db="EMBL/GenBank/DDBJ databases">
        <authorList>
            <person name="Lindestad O."/>
        </authorList>
    </citation>
    <scope>NUCLEOTIDE SEQUENCE</scope>
</reference>